<keyword evidence="6 9" id="KW-1133">Transmembrane helix</keyword>
<feature type="transmembrane region" description="Helical" evidence="9">
    <location>
        <begin position="12"/>
        <end position="35"/>
    </location>
</feature>
<feature type="transmembrane region" description="Helical" evidence="9">
    <location>
        <begin position="138"/>
        <end position="156"/>
    </location>
</feature>
<name>A0AAP4BAU1_9FIRM</name>
<gene>
    <name evidence="10" type="ORF">QJ036_03145</name>
</gene>
<dbReference type="GO" id="GO:0005886">
    <property type="term" value="C:plasma membrane"/>
    <property type="evidence" value="ECO:0007669"/>
    <property type="project" value="UniProtKB-SubCell"/>
</dbReference>
<evidence type="ECO:0000256" key="8">
    <source>
        <dbReference type="ARBA" id="ARBA00037998"/>
    </source>
</evidence>
<feature type="transmembrane region" description="Helical" evidence="9">
    <location>
        <begin position="222"/>
        <end position="247"/>
    </location>
</feature>
<evidence type="ECO:0000256" key="9">
    <source>
        <dbReference type="SAM" id="Phobius"/>
    </source>
</evidence>
<keyword evidence="5" id="KW-0029">Amino-acid transport</keyword>
<feature type="transmembrane region" description="Helical" evidence="9">
    <location>
        <begin position="253"/>
        <end position="274"/>
    </location>
</feature>
<keyword evidence="11" id="KW-1185">Reference proteome</keyword>
<evidence type="ECO:0000256" key="1">
    <source>
        <dbReference type="ARBA" id="ARBA00004651"/>
    </source>
</evidence>
<keyword evidence="2" id="KW-0813">Transport</keyword>
<evidence type="ECO:0000256" key="2">
    <source>
        <dbReference type="ARBA" id="ARBA00022448"/>
    </source>
</evidence>
<comment type="subcellular location">
    <subcellularLocation>
        <location evidence="1">Cell membrane</location>
        <topology evidence="1">Multi-pass membrane protein</topology>
    </subcellularLocation>
</comment>
<dbReference type="Pfam" id="PF02653">
    <property type="entry name" value="BPD_transp_2"/>
    <property type="match status" value="1"/>
</dbReference>
<dbReference type="PANTHER" id="PTHR11795">
    <property type="entry name" value="BRANCHED-CHAIN AMINO ACID TRANSPORT SYSTEM PERMEASE PROTEIN LIVH"/>
    <property type="match status" value="1"/>
</dbReference>
<evidence type="ECO:0000256" key="7">
    <source>
        <dbReference type="ARBA" id="ARBA00023136"/>
    </source>
</evidence>
<evidence type="ECO:0000256" key="4">
    <source>
        <dbReference type="ARBA" id="ARBA00022692"/>
    </source>
</evidence>
<dbReference type="RefSeq" id="WP_283229985.1">
    <property type="nucleotide sequence ID" value="NZ_JASGBQ010000003.1"/>
</dbReference>
<dbReference type="EMBL" id="JASGBQ010000003">
    <property type="protein sequence ID" value="MDI9241473.1"/>
    <property type="molecule type" value="Genomic_DNA"/>
</dbReference>
<dbReference type="AlphaFoldDB" id="A0AAP4BAU1"/>
<feature type="transmembrane region" description="Helical" evidence="9">
    <location>
        <begin position="182"/>
        <end position="210"/>
    </location>
</feature>
<evidence type="ECO:0000256" key="3">
    <source>
        <dbReference type="ARBA" id="ARBA00022475"/>
    </source>
</evidence>
<dbReference type="PANTHER" id="PTHR11795:SF445">
    <property type="entry name" value="AMINO ACID ABC TRANSPORTER PERMEASE PROTEIN"/>
    <property type="match status" value="1"/>
</dbReference>
<protein>
    <submittedName>
        <fullName evidence="10">Branched-chain amino acid ABC transporter permease</fullName>
    </submittedName>
</protein>
<dbReference type="GO" id="GO:0006865">
    <property type="term" value="P:amino acid transport"/>
    <property type="evidence" value="ECO:0007669"/>
    <property type="project" value="UniProtKB-KW"/>
</dbReference>
<comment type="similarity">
    <text evidence="8">Belongs to the binding-protein-dependent transport system permease family. LivHM subfamily.</text>
</comment>
<reference evidence="10 11" key="1">
    <citation type="submission" date="2023-05" db="EMBL/GenBank/DDBJ databases">
        <title>[ruminococcus] sp. nov., isolated from a pig farm feces dump.</title>
        <authorList>
            <person name="Chang Y.-H."/>
        </authorList>
    </citation>
    <scope>NUCLEOTIDE SEQUENCE [LARGE SCALE GENOMIC DNA]</scope>
    <source>
        <strain evidence="10 11">YH-rum2234</strain>
    </source>
</reference>
<keyword evidence="4 9" id="KW-0812">Transmembrane</keyword>
<evidence type="ECO:0000313" key="10">
    <source>
        <dbReference type="EMBL" id="MDI9241473.1"/>
    </source>
</evidence>
<dbReference type="Proteomes" id="UP001300383">
    <property type="component" value="Unassembled WGS sequence"/>
</dbReference>
<dbReference type="InterPro" id="IPR052157">
    <property type="entry name" value="BCAA_transport_permease"/>
</dbReference>
<comment type="caution">
    <text evidence="10">The sequence shown here is derived from an EMBL/GenBank/DDBJ whole genome shotgun (WGS) entry which is preliminary data.</text>
</comment>
<keyword evidence="3" id="KW-1003">Cell membrane</keyword>
<evidence type="ECO:0000256" key="5">
    <source>
        <dbReference type="ARBA" id="ARBA00022970"/>
    </source>
</evidence>
<organism evidence="10 11">
    <name type="scientific">Fusibacillus kribbianus</name>
    <dbReference type="NCBI Taxonomy" id="3044208"/>
    <lineage>
        <taxon>Bacteria</taxon>
        <taxon>Bacillati</taxon>
        <taxon>Bacillota</taxon>
        <taxon>Clostridia</taxon>
        <taxon>Lachnospirales</taxon>
        <taxon>Lachnospiraceae</taxon>
        <taxon>Fusibacillus</taxon>
    </lineage>
</organism>
<dbReference type="CDD" id="cd06582">
    <property type="entry name" value="TM_PBP1_LivH_like"/>
    <property type="match status" value="1"/>
</dbReference>
<evidence type="ECO:0000256" key="6">
    <source>
        <dbReference type="ARBA" id="ARBA00022989"/>
    </source>
</evidence>
<dbReference type="InterPro" id="IPR001851">
    <property type="entry name" value="ABC_transp_permease"/>
</dbReference>
<evidence type="ECO:0000313" key="11">
    <source>
        <dbReference type="Proteomes" id="UP001300383"/>
    </source>
</evidence>
<feature type="transmembrane region" description="Helical" evidence="9">
    <location>
        <begin position="55"/>
        <end position="77"/>
    </location>
</feature>
<accession>A0AAP4BAU1</accession>
<proteinExistence type="inferred from homology"/>
<keyword evidence="7 9" id="KW-0472">Membrane</keyword>
<dbReference type="GO" id="GO:0022857">
    <property type="term" value="F:transmembrane transporter activity"/>
    <property type="evidence" value="ECO:0007669"/>
    <property type="project" value="InterPro"/>
</dbReference>
<sequence length="288" mass="30496">MNLQLLISGMSMGIVYGLIAMGMVLIFRSVGIMNFAQGEFLMFGGYFCYTFNQILHLPIVVSLLLASLSMGVVGVLFMRSSYWPLRNAQAKAIIVSAMGASIAFKEGARLIWGSIPVSMDRVVEGTVKIGTASVQWQHIAIIVVSAVIMILVYILLEKTFIGNMMQATAQDQYMASLTGIPVIFSIGLTFALSAMITGVGGGLLAPIFFLNNVMGGTAGAKAFAAIVIGGFGSVPGAIIGGLIVGLVEAFGGAYISSTYQLVLIYVVLIAILMIRPQGIFGEKIQEKA</sequence>